<dbReference type="PANTHER" id="PTHR10578:SF140">
    <property type="entry name" value="FMN HYDROXY ACID DEHYDROGENASE DOMAIN-CONTAINING PROTEIN"/>
    <property type="match status" value="1"/>
</dbReference>
<dbReference type="Gene3D" id="3.20.20.70">
    <property type="entry name" value="Aldolase class I"/>
    <property type="match status" value="1"/>
</dbReference>
<dbReference type="InterPro" id="IPR037396">
    <property type="entry name" value="FMN_HAD"/>
</dbReference>
<dbReference type="PROSITE" id="PS51349">
    <property type="entry name" value="FMN_HYDROXY_ACID_DH_2"/>
    <property type="match status" value="1"/>
</dbReference>
<dbReference type="Proteomes" id="UP001583177">
    <property type="component" value="Unassembled WGS sequence"/>
</dbReference>
<evidence type="ECO:0000256" key="2">
    <source>
        <dbReference type="ARBA" id="ARBA00023002"/>
    </source>
</evidence>
<dbReference type="Pfam" id="PF01070">
    <property type="entry name" value="FMN_dh"/>
    <property type="match status" value="2"/>
</dbReference>
<dbReference type="PIRSF" id="PIRSF000138">
    <property type="entry name" value="Al-hdrx_acd_dh"/>
    <property type="match status" value="1"/>
</dbReference>
<comment type="caution">
    <text evidence="6">The sequence shown here is derived from an EMBL/GenBank/DDBJ whole genome shotgun (WGS) entry which is preliminary data.</text>
</comment>
<evidence type="ECO:0000313" key="6">
    <source>
        <dbReference type="EMBL" id="KAL1868137.1"/>
    </source>
</evidence>
<feature type="domain" description="FMN hydroxy acid dehydrogenase" evidence="5">
    <location>
        <begin position="42"/>
        <end position="379"/>
    </location>
</feature>
<dbReference type="InterPro" id="IPR012133">
    <property type="entry name" value="Alpha-hydoxy_acid_DH_FMN"/>
</dbReference>
<dbReference type="EMBL" id="JAWRVE010000047">
    <property type="protein sequence ID" value="KAL1868137.1"/>
    <property type="molecule type" value="Genomic_DNA"/>
</dbReference>
<evidence type="ECO:0000313" key="7">
    <source>
        <dbReference type="Proteomes" id="UP001583177"/>
    </source>
</evidence>
<comment type="cofactor">
    <cofactor evidence="1">
        <name>FMN</name>
        <dbReference type="ChEBI" id="CHEBI:58210"/>
    </cofactor>
</comment>
<keyword evidence="2" id="KW-0560">Oxidoreductase</keyword>
<sequence>MHFAALLAGSLAALVAAVRPFVDFPDSGADLFWSDLADGELPALDDIWGLNDFQWAARHVMNLTTYQFFTSGAGGEWSYRNNLEAFGRVKMRPPGSVRGVRSPNETLGTNILGHNFSAPFYITACGRAQLTHPDAELGLLRGAARAGILYVGAASTDWEGVDANRADGQVTFQQWYLRSNLTIVQADFDRAKAAGSSAIALTVDSPAIPARIRAWRWGLNDRDSATAFLDWDLYAKFASMTDLPIILKGVQTVEDVREAAAHGVPAVILSNHGGRGVDTSPSPLEVALEIQEEDPELFNQIEVLAEGGARYGTDVLKLLALGVRAVGLGRPFYFANQYSEDGVARAADLLKHEIAHDAANIGLSNIHDINASYVSLRSL</sequence>
<keyword evidence="4" id="KW-0732">Signal</keyword>
<dbReference type="PANTHER" id="PTHR10578">
    <property type="entry name" value="S -2-HYDROXY-ACID OXIDASE-RELATED"/>
    <property type="match status" value="1"/>
</dbReference>
<evidence type="ECO:0000256" key="3">
    <source>
        <dbReference type="ARBA" id="ARBA00024042"/>
    </source>
</evidence>
<organism evidence="6 7">
    <name type="scientific">Diaporthe australafricana</name>
    <dbReference type="NCBI Taxonomy" id="127596"/>
    <lineage>
        <taxon>Eukaryota</taxon>
        <taxon>Fungi</taxon>
        <taxon>Dikarya</taxon>
        <taxon>Ascomycota</taxon>
        <taxon>Pezizomycotina</taxon>
        <taxon>Sordariomycetes</taxon>
        <taxon>Sordariomycetidae</taxon>
        <taxon>Diaporthales</taxon>
        <taxon>Diaporthaceae</taxon>
        <taxon>Diaporthe</taxon>
    </lineage>
</organism>
<gene>
    <name evidence="6" type="ORF">Daus18300_006119</name>
</gene>
<comment type="similarity">
    <text evidence="3">Belongs to the FMN-dependent alpha-hydroxy acid dehydrogenase family.</text>
</comment>
<feature type="signal peptide" evidence="4">
    <location>
        <begin position="1"/>
        <end position="17"/>
    </location>
</feature>
<feature type="chain" id="PRO_5046192443" description="FMN hydroxy acid dehydrogenase domain-containing protein" evidence="4">
    <location>
        <begin position="18"/>
        <end position="379"/>
    </location>
</feature>
<dbReference type="SUPFAM" id="SSF51395">
    <property type="entry name" value="FMN-linked oxidoreductases"/>
    <property type="match status" value="1"/>
</dbReference>
<proteinExistence type="inferred from homology"/>
<protein>
    <recommendedName>
        <fullName evidence="5">FMN hydroxy acid dehydrogenase domain-containing protein</fullName>
    </recommendedName>
</protein>
<evidence type="ECO:0000256" key="1">
    <source>
        <dbReference type="ARBA" id="ARBA00001917"/>
    </source>
</evidence>
<reference evidence="6 7" key="1">
    <citation type="journal article" date="2024" name="IMA Fungus">
        <title>IMA Genome - F19 : A genome assembly and annotation guide to empower mycologists, including annotated draft genome sequences of Ceratocystis pirilliformis, Diaporthe australafricana, Fusarium ophioides, Paecilomyces lecythidis, and Sporothrix stenoceras.</title>
        <authorList>
            <person name="Aylward J."/>
            <person name="Wilson A.M."/>
            <person name="Visagie C.M."/>
            <person name="Spraker J."/>
            <person name="Barnes I."/>
            <person name="Buitendag C."/>
            <person name="Ceriani C."/>
            <person name="Del Mar Angel L."/>
            <person name="du Plessis D."/>
            <person name="Fuchs T."/>
            <person name="Gasser K."/>
            <person name="Kramer D."/>
            <person name="Li W."/>
            <person name="Munsamy K."/>
            <person name="Piso A."/>
            <person name="Price J.L."/>
            <person name="Sonnekus B."/>
            <person name="Thomas C."/>
            <person name="van der Nest A."/>
            <person name="van Dijk A."/>
            <person name="van Heerden A."/>
            <person name="van Vuuren N."/>
            <person name="Yilmaz N."/>
            <person name="Duong T.A."/>
            <person name="van der Merwe N.A."/>
            <person name="Wingfield M.J."/>
            <person name="Wingfield B.D."/>
        </authorList>
    </citation>
    <scope>NUCLEOTIDE SEQUENCE [LARGE SCALE GENOMIC DNA]</scope>
    <source>
        <strain evidence="6 7">CMW 18300</strain>
    </source>
</reference>
<evidence type="ECO:0000259" key="5">
    <source>
        <dbReference type="PROSITE" id="PS51349"/>
    </source>
</evidence>
<name>A0ABR3WXI4_9PEZI</name>
<accession>A0ABR3WXI4</accession>
<dbReference type="InterPro" id="IPR000262">
    <property type="entry name" value="FMN-dep_DH"/>
</dbReference>
<evidence type="ECO:0000256" key="4">
    <source>
        <dbReference type="SAM" id="SignalP"/>
    </source>
</evidence>
<dbReference type="InterPro" id="IPR013785">
    <property type="entry name" value="Aldolase_TIM"/>
</dbReference>
<keyword evidence="7" id="KW-1185">Reference proteome</keyword>